<keyword evidence="2" id="KW-0614">Plasmid</keyword>
<dbReference type="SUPFAM" id="SSF47413">
    <property type="entry name" value="lambda repressor-like DNA-binding domains"/>
    <property type="match status" value="1"/>
</dbReference>
<gene>
    <name evidence="3" type="ORF">EZ315_11950</name>
    <name evidence="2" type="ORF">EZ315_15930</name>
</gene>
<accession>A0A4Z0V0F4</accession>
<feature type="domain" description="HTH cro/C1-type" evidence="1">
    <location>
        <begin position="7"/>
        <end position="62"/>
    </location>
</feature>
<evidence type="ECO:0000313" key="3">
    <source>
        <dbReference type="EMBL" id="TGG36549.1"/>
    </source>
</evidence>
<dbReference type="InterPro" id="IPR010982">
    <property type="entry name" value="Lambda_DNA-bd_dom_sf"/>
</dbReference>
<geneLocation type="plasmid" evidence="2">
    <name>pTAA-3-2</name>
</geneLocation>
<organism evidence="3 4">
    <name type="scientific">Duncaniella freteri</name>
    <dbReference type="NCBI Taxonomy" id="2530391"/>
    <lineage>
        <taxon>Bacteria</taxon>
        <taxon>Pseudomonadati</taxon>
        <taxon>Bacteroidota</taxon>
        <taxon>Bacteroidia</taxon>
        <taxon>Bacteroidales</taxon>
        <taxon>Muribaculaceae</taxon>
        <taxon>Duncaniella</taxon>
    </lineage>
</organism>
<evidence type="ECO:0000313" key="2">
    <source>
        <dbReference type="EMBL" id="TGG34947.1"/>
    </source>
</evidence>
<dbReference type="InterPro" id="IPR001387">
    <property type="entry name" value="Cro/C1-type_HTH"/>
</dbReference>
<dbReference type="GeneID" id="82151271"/>
<protein>
    <submittedName>
        <fullName evidence="3">XRE family transcriptional regulator</fullName>
    </submittedName>
</protein>
<sequence>MDILTRLKEIVAYSGMSIRALAIRSGIPQKTLDNQIKGLRGISIETVVSILQAYPEISAEWLLRGNGEMLIRKEDNSEDIARINGLVDTITTLNDALKSKSETIAMLKERITQLEKQIGK</sequence>
<dbReference type="CDD" id="cd00093">
    <property type="entry name" value="HTH_XRE"/>
    <property type="match status" value="1"/>
</dbReference>
<dbReference type="EMBL" id="SJSA01000004">
    <property type="protein sequence ID" value="TGG34947.1"/>
    <property type="molecule type" value="Genomic_DNA"/>
</dbReference>
<dbReference type="PROSITE" id="PS50943">
    <property type="entry name" value="HTH_CROC1"/>
    <property type="match status" value="1"/>
</dbReference>
<dbReference type="Gene3D" id="1.10.260.40">
    <property type="entry name" value="lambda repressor-like DNA-binding domains"/>
    <property type="match status" value="1"/>
</dbReference>
<keyword evidence="4" id="KW-1185">Reference proteome</keyword>
<evidence type="ECO:0000313" key="4">
    <source>
        <dbReference type="Proteomes" id="UP000297635"/>
    </source>
</evidence>
<dbReference type="RefSeq" id="WP_135472283.1">
    <property type="nucleotide sequence ID" value="NZ_SJSA01000002.1"/>
</dbReference>
<dbReference type="GO" id="GO:0003677">
    <property type="term" value="F:DNA binding"/>
    <property type="evidence" value="ECO:0007669"/>
    <property type="project" value="InterPro"/>
</dbReference>
<name>A0A4Z0V0F4_9BACT</name>
<dbReference type="Proteomes" id="UP000297635">
    <property type="component" value="Unassembled WGS sequence"/>
</dbReference>
<evidence type="ECO:0000259" key="1">
    <source>
        <dbReference type="PROSITE" id="PS50943"/>
    </source>
</evidence>
<reference evidence="3 4" key="1">
    <citation type="submission" date="2019-02" db="EMBL/GenBank/DDBJ databases">
        <title>Isolation and identification of novel species under the genus Muribaculum.</title>
        <authorList>
            <person name="Miyake S."/>
            <person name="Ding Y."/>
            <person name="Low A."/>
            <person name="Soh M."/>
            <person name="Seedorf H."/>
        </authorList>
    </citation>
    <scope>NUCLEOTIDE SEQUENCE [LARGE SCALE GENOMIC DNA]</scope>
    <source>
        <strain evidence="3 4">TLL-A3</strain>
        <plasmid evidence="2">pTAA-3-2</plasmid>
    </source>
</reference>
<dbReference type="EMBL" id="SJSA01000002">
    <property type="protein sequence ID" value="TGG36549.1"/>
    <property type="molecule type" value="Genomic_DNA"/>
</dbReference>
<proteinExistence type="predicted"/>
<comment type="caution">
    <text evidence="3">The sequence shown here is derived from an EMBL/GenBank/DDBJ whole genome shotgun (WGS) entry which is preliminary data.</text>
</comment>
<dbReference type="AlphaFoldDB" id="A0A4Z0V0F4"/>